<evidence type="ECO:0000256" key="6">
    <source>
        <dbReference type="RuleBase" id="RU000667"/>
    </source>
</evidence>
<dbReference type="Proteomes" id="UP000625316">
    <property type="component" value="Unassembled WGS sequence"/>
</dbReference>
<dbReference type="InterPro" id="IPR038380">
    <property type="entry name" value="Ribosomal_bS21_sf"/>
</dbReference>
<feature type="compositionally biased region" description="Basic residues" evidence="7">
    <location>
        <begin position="45"/>
        <end position="57"/>
    </location>
</feature>
<dbReference type="EMBL" id="JADEXQ010000067">
    <property type="protein sequence ID" value="MBE9031533.1"/>
    <property type="molecule type" value="Genomic_DNA"/>
</dbReference>
<evidence type="ECO:0000313" key="8">
    <source>
        <dbReference type="EMBL" id="MBE9031533.1"/>
    </source>
</evidence>
<dbReference type="HAMAP" id="MF_00358">
    <property type="entry name" value="Ribosomal_bS21"/>
    <property type="match status" value="1"/>
</dbReference>
<dbReference type="GO" id="GO:0003735">
    <property type="term" value="F:structural constituent of ribosome"/>
    <property type="evidence" value="ECO:0007669"/>
    <property type="project" value="InterPro"/>
</dbReference>
<feature type="compositionally biased region" description="Basic and acidic residues" evidence="7">
    <location>
        <begin position="33"/>
        <end position="44"/>
    </location>
</feature>
<evidence type="ECO:0000256" key="5">
    <source>
        <dbReference type="HAMAP-Rule" id="MF_00358"/>
    </source>
</evidence>
<evidence type="ECO:0000313" key="9">
    <source>
        <dbReference type="Proteomes" id="UP000625316"/>
    </source>
</evidence>
<keyword evidence="9" id="KW-1185">Reference proteome</keyword>
<sequence>MAQVVIRENEGIESAIRRFKREVSRAGILQDVRKNRHFETPLEKARRKASNRRRMRR</sequence>
<dbReference type="InterPro" id="IPR018278">
    <property type="entry name" value="Ribosomal_bS21_CS"/>
</dbReference>
<dbReference type="PANTHER" id="PTHR21109:SF0">
    <property type="entry name" value="SMALL RIBOSOMAL SUBUNIT PROTEIN BS21M"/>
    <property type="match status" value="1"/>
</dbReference>
<gene>
    <name evidence="5" type="primary">rpsU</name>
    <name evidence="5" type="synonym">rps21</name>
    <name evidence="8" type="ORF">IQ266_17510</name>
</gene>
<dbReference type="PROSITE" id="PS01181">
    <property type="entry name" value="RIBOSOMAL_S21"/>
    <property type="match status" value="1"/>
</dbReference>
<organism evidence="8 9">
    <name type="scientific">Romeriopsis navalis LEGE 11480</name>
    <dbReference type="NCBI Taxonomy" id="2777977"/>
    <lineage>
        <taxon>Bacteria</taxon>
        <taxon>Bacillati</taxon>
        <taxon>Cyanobacteriota</taxon>
        <taxon>Cyanophyceae</taxon>
        <taxon>Leptolyngbyales</taxon>
        <taxon>Leptolyngbyaceae</taxon>
        <taxon>Romeriopsis</taxon>
        <taxon>Romeriopsis navalis</taxon>
    </lineage>
</organism>
<evidence type="ECO:0000256" key="7">
    <source>
        <dbReference type="SAM" id="MobiDB-lite"/>
    </source>
</evidence>
<evidence type="ECO:0000256" key="4">
    <source>
        <dbReference type="ARBA" id="ARBA00035135"/>
    </source>
</evidence>
<comment type="similarity">
    <text evidence="1 5 6">Belongs to the bacterial ribosomal protein bS21 family.</text>
</comment>
<protein>
    <recommendedName>
        <fullName evidence="4 5">Small ribosomal subunit protein bS21</fullName>
    </recommendedName>
</protein>
<proteinExistence type="inferred from homology"/>
<accession>A0A928Z5J3</accession>
<dbReference type="PRINTS" id="PR00976">
    <property type="entry name" value="RIBOSOMALS21"/>
</dbReference>
<dbReference type="GO" id="GO:0006412">
    <property type="term" value="P:translation"/>
    <property type="evidence" value="ECO:0007669"/>
    <property type="project" value="UniProtKB-UniRule"/>
</dbReference>
<dbReference type="GO" id="GO:0005840">
    <property type="term" value="C:ribosome"/>
    <property type="evidence" value="ECO:0007669"/>
    <property type="project" value="UniProtKB-KW"/>
</dbReference>
<dbReference type="GO" id="GO:1990904">
    <property type="term" value="C:ribonucleoprotein complex"/>
    <property type="evidence" value="ECO:0007669"/>
    <property type="project" value="UniProtKB-KW"/>
</dbReference>
<dbReference type="AlphaFoldDB" id="A0A928Z5J3"/>
<dbReference type="Gene3D" id="1.20.5.1150">
    <property type="entry name" value="Ribosomal protein S8"/>
    <property type="match status" value="1"/>
</dbReference>
<keyword evidence="3 5" id="KW-0687">Ribonucleoprotein</keyword>
<comment type="caution">
    <text evidence="8">The sequence shown here is derived from an EMBL/GenBank/DDBJ whole genome shotgun (WGS) entry which is preliminary data.</text>
</comment>
<name>A0A928Z5J3_9CYAN</name>
<evidence type="ECO:0000256" key="1">
    <source>
        <dbReference type="ARBA" id="ARBA00006640"/>
    </source>
</evidence>
<dbReference type="RefSeq" id="WP_264326361.1">
    <property type="nucleotide sequence ID" value="NZ_JADEXQ010000067.1"/>
</dbReference>
<keyword evidence="2 5" id="KW-0689">Ribosomal protein</keyword>
<dbReference type="InterPro" id="IPR001911">
    <property type="entry name" value="Ribosomal_bS21"/>
</dbReference>
<evidence type="ECO:0000256" key="2">
    <source>
        <dbReference type="ARBA" id="ARBA00022980"/>
    </source>
</evidence>
<feature type="region of interest" description="Disordered" evidence="7">
    <location>
        <begin position="33"/>
        <end position="57"/>
    </location>
</feature>
<evidence type="ECO:0000256" key="3">
    <source>
        <dbReference type="ARBA" id="ARBA00023274"/>
    </source>
</evidence>
<reference evidence="8" key="1">
    <citation type="submission" date="2020-10" db="EMBL/GenBank/DDBJ databases">
        <authorList>
            <person name="Castelo-Branco R."/>
            <person name="Eusebio N."/>
            <person name="Adriana R."/>
            <person name="Vieira A."/>
            <person name="Brugerolle De Fraissinette N."/>
            <person name="Rezende De Castro R."/>
            <person name="Schneider M.P."/>
            <person name="Vasconcelos V."/>
            <person name="Leao P.N."/>
        </authorList>
    </citation>
    <scope>NUCLEOTIDE SEQUENCE</scope>
    <source>
        <strain evidence="8">LEGE 11480</strain>
    </source>
</reference>
<dbReference type="PANTHER" id="PTHR21109">
    <property type="entry name" value="MITOCHONDRIAL 28S RIBOSOMAL PROTEIN S21"/>
    <property type="match status" value="1"/>
</dbReference>
<dbReference type="Pfam" id="PF01165">
    <property type="entry name" value="Ribosomal_S21"/>
    <property type="match status" value="1"/>
</dbReference>
<dbReference type="NCBIfam" id="TIGR00030">
    <property type="entry name" value="S21p"/>
    <property type="match status" value="1"/>
</dbReference>